<dbReference type="Proteomes" id="UP000324222">
    <property type="component" value="Unassembled WGS sequence"/>
</dbReference>
<dbReference type="EMBL" id="VSRR010015967">
    <property type="protein sequence ID" value="MPC58752.1"/>
    <property type="molecule type" value="Genomic_DNA"/>
</dbReference>
<evidence type="ECO:0000313" key="2">
    <source>
        <dbReference type="Proteomes" id="UP000324222"/>
    </source>
</evidence>
<dbReference type="AlphaFoldDB" id="A0A5B7GIJ0"/>
<accession>A0A5B7GIJ0</accession>
<gene>
    <name evidence="1" type="ORF">E2C01_052761</name>
</gene>
<organism evidence="1 2">
    <name type="scientific">Portunus trituberculatus</name>
    <name type="common">Swimming crab</name>
    <name type="synonym">Neptunus trituberculatus</name>
    <dbReference type="NCBI Taxonomy" id="210409"/>
    <lineage>
        <taxon>Eukaryota</taxon>
        <taxon>Metazoa</taxon>
        <taxon>Ecdysozoa</taxon>
        <taxon>Arthropoda</taxon>
        <taxon>Crustacea</taxon>
        <taxon>Multicrustacea</taxon>
        <taxon>Malacostraca</taxon>
        <taxon>Eumalacostraca</taxon>
        <taxon>Eucarida</taxon>
        <taxon>Decapoda</taxon>
        <taxon>Pleocyemata</taxon>
        <taxon>Brachyura</taxon>
        <taxon>Eubrachyura</taxon>
        <taxon>Portunoidea</taxon>
        <taxon>Portunidae</taxon>
        <taxon>Portuninae</taxon>
        <taxon>Portunus</taxon>
    </lineage>
</organism>
<name>A0A5B7GIJ0_PORTR</name>
<evidence type="ECO:0000313" key="1">
    <source>
        <dbReference type="EMBL" id="MPC58752.1"/>
    </source>
</evidence>
<reference evidence="1 2" key="1">
    <citation type="submission" date="2019-05" db="EMBL/GenBank/DDBJ databases">
        <title>Another draft genome of Portunus trituberculatus and its Hox gene families provides insights of decapod evolution.</title>
        <authorList>
            <person name="Jeong J.-H."/>
            <person name="Song I."/>
            <person name="Kim S."/>
            <person name="Choi T."/>
            <person name="Kim D."/>
            <person name="Ryu S."/>
            <person name="Kim W."/>
        </authorList>
    </citation>
    <scope>NUCLEOTIDE SEQUENCE [LARGE SCALE GENOMIC DNA]</scope>
    <source>
        <tissue evidence="1">Muscle</tissue>
    </source>
</reference>
<protein>
    <submittedName>
        <fullName evidence="1">Uncharacterized protein</fullName>
    </submittedName>
</protein>
<keyword evidence="2" id="KW-1185">Reference proteome</keyword>
<sequence length="70" mass="6917">MGVIKQLESPEIHVPVSMVTPAAVVSPLPDPRGGAGGVGDGGVRLVLSGVEESLVTEACQVAAALQPSKG</sequence>
<comment type="caution">
    <text evidence="1">The sequence shown here is derived from an EMBL/GenBank/DDBJ whole genome shotgun (WGS) entry which is preliminary data.</text>
</comment>
<proteinExistence type="predicted"/>